<evidence type="ECO:0000313" key="8">
    <source>
        <dbReference type="EMBL" id="RVU33247.1"/>
    </source>
</evidence>
<evidence type="ECO:0000256" key="1">
    <source>
        <dbReference type="ARBA" id="ARBA00003293"/>
    </source>
</evidence>
<protein>
    <submittedName>
        <fullName evidence="8">Replication endonuclease</fullName>
    </submittedName>
</protein>
<organism evidence="8 9">
    <name type="scientific">Rheinheimera riviphila</name>
    <dbReference type="NCBI Taxonomy" id="1834037"/>
    <lineage>
        <taxon>Bacteria</taxon>
        <taxon>Pseudomonadati</taxon>
        <taxon>Pseudomonadota</taxon>
        <taxon>Gammaproteobacteria</taxon>
        <taxon>Chromatiales</taxon>
        <taxon>Chromatiaceae</taxon>
        <taxon>Rheinheimera</taxon>
    </lineage>
</organism>
<evidence type="ECO:0000256" key="5">
    <source>
        <dbReference type="ARBA" id="ARBA00022759"/>
    </source>
</evidence>
<evidence type="ECO:0000256" key="6">
    <source>
        <dbReference type="ARBA" id="ARBA00022801"/>
    </source>
</evidence>
<dbReference type="OrthoDB" id="5568266at2"/>
<dbReference type="GO" id="GO:0004519">
    <property type="term" value="F:endonuclease activity"/>
    <property type="evidence" value="ECO:0007669"/>
    <property type="project" value="UniProtKB-KW"/>
</dbReference>
<dbReference type="Proteomes" id="UP000283077">
    <property type="component" value="Unassembled WGS sequence"/>
</dbReference>
<dbReference type="EMBL" id="SACS01000024">
    <property type="protein sequence ID" value="RVU33247.1"/>
    <property type="molecule type" value="Genomic_DNA"/>
</dbReference>
<accession>A0A437QFD3</accession>
<dbReference type="Pfam" id="PF05840">
    <property type="entry name" value="Phage_GPA"/>
    <property type="match status" value="1"/>
</dbReference>
<dbReference type="GO" id="GO:0016787">
    <property type="term" value="F:hydrolase activity"/>
    <property type="evidence" value="ECO:0007669"/>
    <property type="project" value="UniProtKB-KW"/>
</dbReference>
<keyword evidence="5 8" id="KW-0255">Endonuclease</keyword>
<evidence type="ECO:0000256" key="3">
    <source>
        <dbReference type="ARBA" id="ARBA00022705"/>
    </source>
</evidence>
<gene>
    <name evidence="8" type="ORF">EOE67_17460</name>
</gene>
<keyword evidence="6" id="KW-0378">Hydrolase</keyword>
<feature type="domain" description="Replication gene A protein-like" evidence="7">
    <location>
        <begin position="48"/>
        <end position="313"/>
    </location>
</feature>
<evidence type="ECO:0000259" key="7">
    <source>
        <dbReference type="Pfam" id="PF05840"/>
    </source>
</evidence>
<dbReference type="AlphaFoldDB" id="A0A437QFD3"/>
<comment type="similarity">
    <text evidence="2">Belongs to the phage GPA family.</text>
</comment>
<sequence length="487" mass="55467">MVEENHALFLLNTIHQAMVVDDLDFSIEHARLKEFAIKQADICKVVELNSAITLFEKYQLGKLAYTELETKNRLQDAKFWLRRIRRKTASLISQVERALGYVSKRRAVYCGDVSLNRHRQNQLLSQQYMQNTYLQNDEGFSIPLSEIAEHNISNPVIRRNELMVRIRGFEEVAQYCGHAAVFATLTTPSRMHATNATGIPNQTYDGSSINDAQDYLNHVWQLCRAKFDREEIKPYGFRVVEPHHDGTPHWHLLLFMPLEQIKHFKEVLTHYGLQDSPDEKGARQYRVKFIDIDPSKGSAAGYIAKYISKNIDGFAVGNDTSGQPSNLVAARINAWSKSANIRQFQQIGGPSVTVWRELRKLSSADEDVELNDAYSAADSSSWAAFCIAMNAIDTPRKEHAISPFYETKTAEHIDYQTGEITANYIFPNRYNEPRKPTIAGLKTEKTIVKTRTTKWHLLPQPPSRDIPRRPLGRLGVSSEGVSLDLCK</sequence>
<keyword evidence="9" id="KW-1185">Reference proteome</keyword>
<keyword evidence="4" id="KW-0540">Nuclease</keyword>
<evidence type="ECO:0000313" key="9">
    <source>
        <dbReference type="Proteomes" id="UP000283077"/>
    </source>
</evidence>
<keyword evidence="3" id="KW-0235">DNA replication</keyword>
<proteinExistence type="inferred from homology"/>
<comment type="caution">
    <text evidence="8">The sequence shown here is derived from an EMBL/GenBank/DDBJ whole genome shotgun (WGS) entry which is preliminary data.</text>
</comment>
<dbReference type="InterPro" id="IPR008766">
    <property type="entry name" value="Replication_gene_A-like"/>
</dbReference>
<evidence type="ECO:0000256" key="2">
    <source>
        <dbReference type="ARBA" id="ARBA00009260"/>
    </source>
</evidence>
<name>A0A437QFD3_9GAMM</name>
<evidence type="ECO:0000256" key="4">
    <source>
        <dbReference type="ARBA" id="ARBA00022722"/>
    </source>
</evidence>
<dbReference type="RefSeq" id="WP_127700621.1">
    <property type="nucleotide sequence ID" value="NZ_SACS01000024.1"/>
</dbReference>
<comment type="function">
    <text evidence="1">Possible endonuclease which induces a single-strand cut and initiates DNA replication.</text>
</comment>
<dbReference type="GO" id="GO:0006260">
    <property type="term" value="P:DNA replication"/>
    <property type="evidence" value="ECO:0007669"/>
    <property type="project" value="UniProtKB-KW"/>
</dbReference>
<reference evidence="8 9" key="1">
    <citation type="submission" date="2019-01" db="EMBL/GenBank/DDBJ databases">
        <authorList>
            <person name="Chen W.-M."/>
        </authorList>
    </citation>
    <scope>NUCLEOTIDE SEQUENCE [LARGE SCALE GENOMIC DNA]</scope>
    <source>
        <strain evidence="8 9">KYPC3</strain>
    </source>
</reference>